<evidence type="ECO:0000259" key="1">
    <source>
        <dbReference type="Pfam" id="PF12680"/>
    </source>
</evidence>
<dbReference type="KEGG" id="sli:Slin_1495"/>
<dbReference type="STRING" id="504472.Slin_1495"/>
<dbReference type="InterPro" id="IPR009959">
    <property type="entry name" value="Cyclase_SnoaL-like"/>
</dbReference>
<evidence type="ECO:0000313" key="2">
    <source>
        <dbReference type="EMBL" id="ADB37545.1"/>
    </source>
</evidence>
<proteinExistence type="predicted"/>
<feature type="domain" description="SnoaL-like" evidence="1">
    <location>
        <begin position="20"/>
        <end position="117"/>
    </location>
</feature>
<dbReference type="PANTHER" id="PTHR38436:SF1">
    <property type="entry name" value="ESTER CYCLASE"/>
    <property type="match status" value="1"/>
</dbReference>
<dbReference type="InterPro" id="IPR032710">
    <property type="entry name" value="NTF2-like_dom_sf"/>
</dbReference>
<evidence type="ECO:0000313" key="3">
    <source>
        <dbReference type="Proteomes" id="UP000002028"/>
    </source>
</evidence>
<sequence>MSTQISSQIMQQQQINKSIIRDFYRRAVAQGDIAFAEQVIADNYIQHSPGLKPGKAGVLEALHLMKQMPKPPATSTPFMRLIAEGDYVVTNLCFNWGGIQKVVVDIFRFEHGKVAEHWDAVEDQPATTLNGNAMMDGPIPVDDLALTTSNKAIARDAYQQIYIDRQRHRLPDFVLPDFIQHKPDIADGRAGLSDYLSQNSSSLSINRILLIVAEGDFVVIQSEGIANGKPAQFYEIFRLSESKLAEQWSVNRLTQ</sequence>
<accession>D2QNT9</accession>
<dbReference type="SUPFAM" id="SSF54427">
    <property type="entry name" value="NTF2-like"/>
    <property type="match status" value="2"/>
</dbReference>
<dbReference type="Proteomes" id="UP000002028">
    <property type="component" value="Chromosome"/>
</dbReference>
<name>D2QNT9_SPILD</name>
<dbReference type="Pfam" id="PF12680">
    <property type="entry name" value="SnoaL_2"/>
    <property type="match status" value="1"/>
</dbReference>
<organism evidence="2 3">
    <name type="scientific">Spirosoma linguale (strain ATCC 33905 / DSM 74 / LMG 10896 / Claus 1)</name>
    <dbReference type="NCBI Taxonomy" id="504472"/>
    <lineage>
        <taxon>Bacteria</taxon>
        <taxon>Pseudomonadati</taxon>
        <taxon>Bacteroidota</taxon>
        <taxon>Cytophagia</taxon>
        <taxon>Cytophagales</taxon>
        <taxon>Cytophagaceae</taxon>
        <taxon>Spirosoma</taxon>
    </lineage>
</organism>
<dbReference type="PANTHER" id="PTHR38436">
    <property type="entry name" value="POLYKETIDE CYCLASE SNOAL-LIKE DOMAIN"/>
    <property type="match status" value="1"/>
</dbReference>
<dbReference type="Gene3D" id="3.10.450.50">
    <property type="match status" value="2"/>
</dbReference>
<protein>
    <recommendedName>
        <fullName evidence="1">SnoaL-like domain-containing protein</fullName>
    </recommendedName>
</protein>
<dbReference type="GO" id="GO:0030638">
    <property type="term" value="P:polyketide metabolic process"/>
    <property type="evidence" value="ECO:0007669"/>
    <property type="project" value="InterPro"/>
</dbReference>
<dbReference type="InterPro" id="IPR037401">
    <property type="entry name" value="SnoaL-like"/>
</dbReference>
<dbReference type="HOGENOM" id="CLU_073327_1_0_10"/>
<reference evidence="2 3" key="1">
    <citation type="journal article" date="2010" name="Stand. Genomic Sci.">
        <title>Complete genome sequence of Spirosoma linguale type strain (1).</title>
        <authorList>
            <person name="Lail K."/>
            <person name="Sikorski J."/>
            <person name="Saunders E."/>
            <person name="Lapidus A."/>
            <person name="Glavina Del Rio T."/>
            <person name="Copeland A."/>
            <person name="Tice H."/>
            <person name="Cheng J.-F."/>
            <person name="Lucas S."/>
            <person name="Nolan M."/>
            <person name="Bruce D."/>
            <person name="Goodwin L."/>
            <person name="Pitluck S."/>
            <person name="Ivanova N."/>
            <person name="Mavromatis K."/>
            <person name="Ovchinnikova G."/>
            <person name="Pati A."/>
            <person name="Chen A."/>
            <person name="Palaniappan K."/>
            <person name="Land M."/>
            <person name="Hauser L."/>
            <person name="Chang Y.-J."/>
            <person name="Jeffries C.D."/>
            <person name="Chain P."/>
            <person name="Brettin T."/>
            <person name="Detter J.C."/>
            <person name="Schuetze A."/>
            <person name="Rohde M."/>
            <person name="Tindall B.J."/>
            <person name="Goeker M."/>
            <person name="Bristow J."/>
            <person name="Eisen J.A."/>
            <person name="Markowitz V."/>
            <person name="Hugenholtz P."/>
            <person name="Kyrpides N.C."/>
            <person name="Klenk H.-P."/>
            <person name="Chen F."/>
        </authorList>
    </citation>
    <scope>NUCLEOTIDE SEQUENCE [LARGE SCALE GENOMIC DNA]</scope>
    <source>
        <strain evidence="3">ATCC 33905 / DSM 74 / LMG 10896 / Claus 1</strain>
    </source>
</reference>
<dbReference type="EMBL" id="CP001769">
    <property type="protein sequence ID" value="ADB37545.1"/>
    <property type="molecule type" value="Genomic_DNA"/>
</dbReference>
<dbReference type="eggNOG" id="COG4922">
    <property type="taxonomic scope" value="Bacteria"/>
</dbReference>
<keyword evidence="3" id="KW-1185">Reference proteome</keyword>
<dbReference type="AlphaFoldDB" id="D2QNT9"/>
<gene>
    <name evidence="2" type="ordered locus">Slin_1495</name>
</gene>